<name>A0A1R1YC31_9FUNG</name>
<dbReference type="EMBL" id="LSSN01000336">
    <property type="protein sequence ID" value="OMJ24459.1"/>
    <property type="molecule type" value="Genomic_DNA"/>
</dbReference>
<dbReference type="OrthoDB" id="2093409at2759"/>
<feature type="transmembrane region" description="Helical" evidence="2">
    <location>
        <begin position="12"/>
        <end position="31"/>
    </location>
</feature>
<dbReference type="Proteomes" id="UP000187283">
    <property type="component" value="Unassembled WGS sequence"/>
</dbReference>
<feature type="region of interest" description="Disordered" evidence="1">
    <location>
        <begin position="46"/>
        <end position="66"/>
    </location>
</feature>
<reference evidence="3 4" key="1">
    <citation type="submission" date="2017-01" db="EMBL/GenBank/DDBJ databases">
        <authorList>
            <person name="Mah S.A."/>
            <person name="Swanson W.J."/>
            <person name="Moy G.W."/>
            <person name="Vacquier V.D."/>
        </authorList>
    </citation>
    <scope>NUCLEOTIDE SEQUENCE [LARGE SCALE GENOMIC DNA]</scope>
    <source>
        <strain evidence="3 4">GSMNP</strain>
    </source>
</reference>
<organism evidence="3 4">
    <name type="scientific">Smittium culicis</name>
    <dbReference type="NCBI Taxonomy" id="133412"/>
    <lineage>
        <taxon>Eukaryota</taxon>
        <taxon>Fungi</taxon>
        <taxon>Fungi incertae sedis</taxon>
        <taxon>Zoopagomycota</taxon>
        <taxon>Kickxellomycotina</taxon>
        <taxon>Harpellomycetes</taxon>
        <taxon>Harpellales</taxon>
        <taxon>Legeriomycetaceae</taxon>
        <taxon>Smittium</taxon>
    </lineage>
</organism>
<proteinExistence type="predicted"/>
<keyword evidence="2" id="KW-1133">Transmembrane helix</keyword>
<evidence type="ECO:0000313" key="4">
    <source>
        <dbReference type="Proteomes" id="UP000187283"/>
    </source>
</evidence>
<gene>
    <name evidence="3" type="ORF">AYI70_g1567</name>
</gene>
<evidence type="ECO:0000256" key="1">
    <source>
        <dbReference type="SAM" id="MobiDB-lite"/>
    </source>
</evidence>
<accession>A0A1R1YC31</accession>
<comment type="caution">
    <text evidence="3">The sequence shown here is derived from an EMBL/GenBank/DDBJ whole genome shotgun (WGS) entry which is preliminary data.</text>
</comment>
<dbReference type="AlphaFoldDB" id="A0A1R1YC31"/>
<dbReference type="CDD" id="cd22903">
    <property type="entry name" value="NI9M"/>
    <property type="match status" value="1"/>
</dbReference>
<keyword evidence="2" id="KW-0472">Membrane</keyword>
<dbReference type="InterPro" id="IPR039961">
    <property type="entry name" value="Nuo9.5"/>
</dbReference>
<dbReference type="PANTHER" id="PTHR38488:SF1">
    <property type="entry name" value="OXIDOREDUCTASE 9.5 KDA SUBUNIT, PUTATIVE (AFU_ORTHOLOGUE AFUA_5G08980)-RELATED"/>
    <property type="match status" value="1"/>
</dbReference>
<dbReference type="STRING" id="133412.A0A1R1YC31"/>
<evidence type="ECO:0000256" key="2">
    <source>
        <dbReference type="SAM" id="Phobius"/>
    </source>
</evidence>
<evidence type="ECO:0000313" key="3">
    <source>
        <dbReference type="EMBL" id="OMJ24459.1"/>
    </source>
</evidence>
<keyword evidence="3" id="KW-0830">Ubiquinone</keyword>
<sequence>MFKYIRSKAFEYPFAAWGVIFGFSGPIAVLATPPISKKLGHVRPEPVPKSYPLPNRARRPTFGYED</sequence>
<keyword evidence="4" id="KW-1185">Reference proteome</keyword>
<protein>
    <submittedName>
        <fullName evidence="3">NADH-ubiquinone oxidoreductase</fullName>
    </submittedName>
</protein>
<dbReference type="PANTHER" id="PTHR38488">
    <property type="entry name" value="OXIDOREDUCTASE 9.5 KDA SUBUNIT, PUTATIVE (AFU_ORTHOLOGUE AFUA_5G08980)-RELATED"/>
    <property type="match status" value="1"/>
</dbReference>
<keyword evidence="2" id="KW-0812">Transmembrane</keyword>